<evidence type="ECO:0000256" key="3">
    <source>
        <dbReference type="ARBA" id="ARBA00023163"/>
    </source>
</evidence>
<dbReference type="Pfam" id="PF02311">
    <property type="entry name" value="AraC_binding"/>
    <property type="match status" value="1"/>
</dbReference>
<dbReference type="PRINTS" id="PR00032">
    <property type="entry name" value="HTHARAC"/>
</dbReference>
<evidence type="ECO:0000256" key="2">
    <source>
        <dbReference type="ARBA" id="ARBA00023125"/>
    </source>
</evidence>
<dbReference type="SUPFAM" id="SSF51215">
    <property type="entry name" value="Regulatory protein AraC"/>
    <property type="match status" value="1"/>
</dbReference>
<dbReference type="SMART" id="SM00342">
    <property type="entry name" value="HTH_ARAC"/>
    <property type="match status" value="1"/>
</dbReference>
<dbReference type="Gene3D" id="1.10.10.60">
    <property type="entry name" value="Homeodomain-like"/>
    <property type="match status" value="2"/>
</dbReference>
<dbReference type="InterPro" id="IPR014710">
    <property type="entry name" value="RmlC-like_jellyroll"/>
</dbReference>
<dbReference type="GO" id="GO:0043565">
    <property type="term" value="F:sequence-specific DNA binding"/>
    <property type="evidence" value="ECO:0007669"/>
    <property type="project" value="InterPro"/>
</dbReference>
<protein>
    <submittedName>
        <fullName evidence="5">AraC family transcriptional regulator</fullName>
    </submittedName>
</protein>
<dbReference type="Gene3D" id="2.60.120.10">
    <property type="entry name" value="Jelly Rolls"/>
    <property type="match status" value="1"/>
</dbReference>
<keyword evidence="1" id="KW-0805">Transcription regulation</keyword>
<evidence type="ECO:0000313" key="6">
    <source>
        <dbReference type="Proteomes" id="UP000824209"/>
    </source>
</evidence>
<reference evidence="5" key="1">
    <citation type="journal article" date="2021" name="PeerJ">
        <title>Extensive microbial diversity within the chicken gut microbiome revealed by metagenomics and culture.</title>
        <authorList>
            <person name="Gilroy R."/>
            <person name="Ravi A."/>
            <person name="Getino M."/>
            <person name="Pursley I."/>
            <person name="Horton D.L."/>
            <person name="Alikhan N.F."/>
            <person name="Baker D."/>
            <person name="Gharbi K."/>
            <person name="Hall N."/>
            <person name="Watson M."/>
            <person name="Adriaenssens E.M."/>
            <person name="Foster-Nyarko E."/>
            <person name="Jarju S."/>
            <person name="Secka A."/>
            <person name="Antonio M."/>
            <person name="Oren A."/>
            <person name="Chaudhuri R.R."/>
            <person name="La Ragione R."/>
            <person name="Hildebrand F."/>
            <person name="Pallen M.J."/>
        </authorList>
    </citation>
    <scope>NUCLEOTIDE SEQUENCE</scope>
    <source>
        <strain evidence="5">ChiBcec8-14828</strain>
    </source>
</reference>
<dbReference type="InterPro" id="IPR003313">
    <property type="entry name" value="AraC-bd"/>
</dbReference>
<dbReference type="InterPro" id="IPR018060">
    <property type="entry name" value="HTH_AraC"/>
</dbReference>
<dbReference type="AlphaFoldDB" id="A0A9D2M0P7"/>
<dbReference type="PANTHER" id="PTHR43280:SF28">
    <property type="entry name" value="HTH-TYPE TRANSCRIPTIONAL ACTIVATOR RHAS"/>
    <property type="match status" value="1"/>
</dbReference>
<reference evidence="5" key="2">
    <citation type="submission" date="2021-04" db="EMBL/GenBank/DDBJ databases">
        <authorList>
            <person name="Gilroy R."/>
        </authorList>
    </citation>
    <scope>NUCLEOTIDE SEQUENCE</scope>
    <source>
        <strain evidence="5">ChiBcec8-14828</strain>
    </source>
</reference>
<dbReference type="GO" id="GO:0003700">
    <property type="term" value="F:DNA-binding transcription factor activity"/>
    <property type="evidence" value="ECO:0007669"/>
    <property type="project" value="InterPro"/>
</dbReference>
<dbReference type="InterPro" id="IPR020449">
    <property type="entry name" value="Tscrpt_reg_AraC-type_HTH"/>
</dbReference>
<proteinExistence type="predicted"/>
<keyword evidence="2" id="KW-0238">DNA-binding</keyword>
<dbReference type="PANTHER" id="PTHR43280">
    <property type="entry name" value="ARAC-FAMILY TRANSCRIPTIONAL REGULATOR"/>
    <property type="match status" value="1"/>
</dbReference>
<feature type="domain" description="HTH araC/xylS-type" evidence="4">
    <location>
        <begin position="153"/>
        <end position="251"/>
    </location>
</feature>
<dbReference type="InterPro" id="IPR009057">
    <property type="entry name" value="Homeodomain-like_sf"/>
</dbReference>
<keyword evidence="3" id="KW-0804">Transcription</keyword>
<evidence type="ECO:0000259" key="4">
    <source>
        <dbReference type="PROSITE" id="PS01124"/>
    </source>
</evidence>
<gene>
    <name evidence="5" type="ORF">H9943_00210</name>
</gene>
<name>A0A9D2M0P7_9FIRM</name>
<dbReference type="EMBL" id="DWYA01000002">
    <property type="protein sequence ID" value="HJB38803.1"/>
    <property type="molecule type" value="Genomic_DNA"/>
</dbReference>
<evidence type="ECO:0000313" key="5">
    <source>
        <dbReference type="EMBL" id="HJB38803.1"/>
    </source>
</evidence>
<dbReference type="Proteomes" id="UP000824209">
    <property type="component" value="Unassembled WGS sequence"/>
</dbReference>
<accession>A0A9D2M0P7</accession>
<dbReference type="PROSITE" id="PS01124">
    <property type="entry name" value="HTH_ARAC_FAMILY_2"/>
    <property type="match status" value="1"/>
</dbReference>
<dbReference type="SUPFAM" id="SSF46689">
    <property type="entry name" value="Homeodomain-like"/>
    <property type="match status" value="2"/>
</dbReference>
<dbReference type="InterPro" id="IPR037923">
    <property type="entry name" value="HTH-like"/>
</dbReference>
<comment type="caution">
    <text evidence="5">The sequence shown here is derived from an EMBL/GenBank/DDBJ whole genome shotgun (WGS) entry which is preliminary data.</text>
</comment>
<organism evidence="5 6">
    <name type="scientific">Candidatus Ruthenibacterium avium</name>
    <dbReference type="NCBI Taxonomy" id="2838751"/>
    <lineage>
        <taxon>Bacteria</taxon>
        <taxon>Bacillati</taxon>
        <taxon>Bacillota</taxon>
        <taxon>Clostridia</taxon>
        <taxon>Eubacteriales</taxon>
        <taxon>Oscillospiraceae</taxon>
        <taxon>Ruthenibacterium</taxon>
    </lineage>
</organism>
<evidence type="ECO:0000256" key="1">
    <source>
        <dbReference type="ARBA" id="ARBA00023015"/>
    </source>
</evidence>
<sequence>MSSFHLHHKYEIYYQCEGTRRFYIDDSVYNISPGGIVLIRPNEVHKSVNIDDNPHERYVLNFSEQYLQKLFQTFEGVDFLACFHGRIHVLNAPPQQHTRIGYLMKQLWELDGKNRSEDEALRKMRLAEMLILLKEIAQECQPQTPSQLNKTVEQVQTYIHKHYTQPLTLSGIAAEFYVSPAYLSRLFKKHLSLSFIEYVNSVRTAAARKMLEQTDKKISVVAEECGFSTTAHFSRLFKEYTGMPPQKYRKFYHQ</sequence>
<dbReference type="Pfam" id="PF12833">
    <property type="entry name" value="HTH_18"/>
    <property type="match status" value="1"/>
</dbReference>